<evidence type="ECO:0000256" key="1">
    <source>
        <dbReference type="SAM" id="MobiDB-lite"/>
    </source>
</evidence>
<dbReference type="AlphaFoldDB" id="A0AAD1U507"/>
<accession>A0AAD1U507</accession>
<keyword evidence="2" id="KW-0732">Signal</keyword>
<name>A0AAD1U507_EUPCR</name>
<reference evidence="3" key="1">
    <citation type="submission" date="2023-07" db="EMBL/GenBank/DDBJ databases">
        <authorList>
            <consortium name="AG Swart"/>
            <person name="Singh M."/>
            <person name="Singh A."/>
            <person name="Seah K."/>
            <person name="Emmerich C."/>
        </authorList>
    </citation>
    <scope>NUCLEOTIDE SEQUENCE</scope>
    <source>
        <strain evidence="3">DP1</strain>
    </source>
</reference>
<sequence length="502" mass="57861">MSSSALLQMILLNLMAQSTLSQKTLKITVINENKRILLSELGISDGSNSDCDCKLIYDKYSTEKNKSNFSFAQVVSPEMIQSNKFAERISKKLKGNKSSQLRFGAQLQRDFQNNSTSNSSDKNQEQKNIRRNYSFELFGDSLNFVGDFDTPAKKKVKDDSHRNTTGIFGGVFHTDHKLALERCLQSLKFERSLKLEPRRSFQNDIKTCYLDKIKIEEHKETRLDLKPYQKRLAKTNIFNYDKVDRCDSKLSTIATKWHRHTFGLNSQRESSQIDDDSIDDCDEFEVCVDPPVFQTTKTSAIFPSQKKLPQSSQQNSERASQSIAQSKENEACHHNISWNIFNESPYLNCDSSLDREVSESLEETKDSPTSPNQIIERMKQRFNSKAHMIEKKIIKRLLKSEVQKIKRISSIFHISEAMSEKEQRLPMSESEFEEGPNFYCSHSSNLPSKLSDDSSLQRELESDKSQTLFESSMISDFKDPTSQPGTYSMQRSQCNINHPWYY</sequence>
<evidence type="ECO:0000313" key="4">
    <source>
        <dbReference type="Proteomes" id="UP001295684"/>
    </source>
</evidence>
<protein>
    <submittedName>
        <fullName evidence="3">Uncharacterized protein</fullName>
    </submittedName>
</protein>
<gene>
    <name evidence="3" type="ORF">ECRASSUSDP1_LOCUS667</name>
</gene>
<evidence type="ECO:0000256" key="2">
    <source>
        <dbReference type="SAM" id="SignalP"/>
    </source>
</evidence>
<feature type="chain" id="PRO_5042069127" evidence="2">
    <location>
        <begin position="22"/>
        <end position="502"/>
    </location>
</feature>
<organism evidence="3 4">
    <name type="scientific">Euplotes crassus</name>
    <dbReference type="NCBI Taxonomy" id="5936"/>
    <lineage>
        <taxon>Eukaryota</taxon>
        <taxon>Sar</taxon>
        <taxon>Alveolata</taxon>
        <taxon>Ciliophora</taxon>
        <taxon>Intramacronucleata</taxon>
        <taxon>Spirotrichea</taxon>
        <taxon>Hypotrichia</taxon>
        <taxon>Euplotida</taxon>
        <taxon>Euplotidae</taxon>
        <taxon>Moneuplotes</taxon>
    </lineage>
</organism>
<dbReference type="Proteomes" id="UP001295684">
    <property type="component" value="Unassembled WGS sequence"/>
</dbReference>
<feature type="compositionally biased region" description="Polar residues" evidence="1">
    <location>
        <begin position="317"/>
        <end position="326"/>
    </location>
</feature>
<keyword evidence="4" id="KW-1185">Reference proteome</keyword>
<proteinExistence type="predicted"/>
<dbReference type="EMBL" id="CAMPGE010000625">
    <property type="protein sequence ID" value="CAI2359378.1"/>
    <property type="molecule type" value="Genomic_DNA"/>
</dbReference>
<evidence type="ECO:0000313" key="3">
    <source>
        <dbReference type="EMBL" id="CAI2359378.1"/>
    </source>
</evidence>
<feature type="region of interest" description="Disordered" evidence="1">
    <location>
        <begin position="299"/>
        <end position="328"/>
    </location>
</feature>
<feature type="compositionally biased region" description="Low complexity" evidence="1">
    <location>
        <begin position="303"/>
        <end position="316"/>
    </location>
</feature>
<comment type="caution">
    <text evidence="3">The sequence shown here is derived from an EMBL/GenBank/DDBJ whole genome shotgun (WGS) entry which is preliminary data.</text>
</comment>
<feature type="signal peptide" evidence="2">
    <location>
        <begin position="1"/>
        <end position="21"/>
    </location>
</feature>